<feature type="signal peptide" evidence="1">
    <location>
        <begin position="1"/>
        <end position="23"/>
    </location>
</feature>
<protein>
    <submittedName>
        <fullName evidence="3">Filamentous hemagglutinin N-terminal domain-containing protein</fullName>
    </submittedName>
</protein>
<dbReference type="SUPFAM" id="SSF51126">
    <property type="entry name" value="Pectin lyase-like"/>
    <property type="match status" value="1"/>
</dbReference>
<dbReference type="InterPro" id="IPR008638">
    <property type="entry name" value="FhaB/CdiA-like_TPS"/>
</dbReference>
<dbReference type="Proteomes" id="UP000717364">
    <property type="component" value="Unassembled WGS sequence"/>
</dbReference>
<evidence type="ECO:0000313" key="4">
    <source>
        <dbReference type="Proteomes" id="UP000717364"/>
    </source>
</evidence>
<organism evidence="3 4">
    <name type="scientific">Leptothoe spongobia TAU-MAC 1115</name>
    <dbReference type="NCBI Taxonomy" id="1967444"/>
    <lineage>
        <taxon>Bacteria</taxon>
        <taxon>Bacillati</taxon>
        <taxon>Cyanobacteriota</taxon>
        <taxon>Cyanophyceae</taxon>
        <taxon>Nodosilineales</taxon>
        <taxon>Cymatolegaceae</taxon>
        <taxon>Leptothoe</taxon>
        <taxon>Leptothoe spongobia</taxon>
    </lineage>
</organism>
<dbReference type="SMART" id="SM00912">
    <property type="entry name" value="Haemagg_act"/>
    <property type="match status" value="1"/>
</dbReference>
<keyword evidence="4" id="KW-1185">Reference proteome</keyword>
<sequence length="491" mass="50404">MTCKLFYLLLAIAPLWIPGLHKAATAQASAEISLPITPAIEPTASTPTSIQPATSATTVIQQANQFTITGGQSSGNPAPNLIHQFQQFDLKSTDEANFVVNPDVANVISLINSAQPSSIDGLLKLTSNDPDLASSANLFLVNPAGIIFGENISLNLPADLTATTASALLFDNTYLLSIDGNVSEIALPTNEVSGVSSINVSSPTLNNLTGEPTGYLLLSTPNSSAISDPLAATLPTGSIENQGNLQVAPHAAINLVGQYVQNDGNLIAPSGIVNLVAKSGDNLLHLSQPGSLISLDVIPADTLEVLSPVAGNSSTAALPSTAIAQLLTGGEEESATKIVNNPDGSQTLASAPSLTPRPGTVLVRGEVDVSNNMPTNQTSSPGTVNILGDQINLIGGDINANGVDQGGTIFIGGMPVIDNFRAAYVVVGRGSEITANASKGTGGTIHIWADDTLKFYGSATATGVDSARDGSVIINTDNVLDIRQQEDTGFR</sequence>
<keyword evidence="1" id="KW-0732">Signal</keyword>
<reference evidence="3" key="2">
    <citation type="journal article" date="2021" name="Mar. Drugs">
        <title>Genome Reduction and Secondary Metabolism of the Marine Sponge-Associated Cyanobacterium Leptothoe.</title>
        <authorList>
            <person name="Konstantinou D."/>
            <person name="Popin R.V."/>
            <person name="Fewer D.P."/>
            <person name="Sivonen K."/>
            <person name="Gkelis S."/>
        </authorList>
    </citation>
    <scope>NUCLEOTIDE SEQUENCE</scope>
    <source>
        <strain evidence="3">TAU-MAC 1115</strain>
    </source>
</reference>
<feature type="chain" id="PRO_5038050243" evidence="1">
    <location>
        <begin position="24"/>
        <end position="491"/>
    </location>
</feature>
<dbReference type="Pfam" id="PF05860">
    <property type="entry name" value="TPS"/>
    <property type="match status" value="1"/>
</dbReference>
<accession>A0A947DDG2</accession>
<evidence type="ECO:0000256" key="1">
    <source>
        <dbReference type="SAM" id="SignalP"/>
    </source>
</evidence>
<dbReference type="NCBIfam" id="TIGR01901">
    <property type="entry name" value="adhes_NPXG"/>
    <property type="match status" value="1"/>
</dbReference>
<dbReference type="InterPro" id="IPR012334">
    <property type="entry name" value="Pectin_lyas_fold"/>
</dbReference>
<proteinExistence type="predicted"/>
<dbReference type="InterPro" id="IPR011050">
    <property type="entry name" value="Pectin_lyase_fold/virulence"/>
</dbReference>
<comment type="caution">
    <text evidence="3">The sequence shown here is derived from an EMBL/GenBank/DDBJ whole genome shotgun (WGS) entry which is preliminary data.</text>
</comment>
<feature type="domain" description="Filamentous haemagglutinin FhaB/tRNA nuclease CdiA-like TPS" evidence="2">
    <location>
        <begin position="53"/>
        <end position="171"/>
    </location>
</feature>
<dbReference type="Gene3D" id="2.160.20.10">
    <property type="entry name" value="Single-stranded right-handed beta-helix, Pectin lyase-like"/>
    <property type="match status" value="1"/>
</dbReference>
<evidence type="ECO:0000259" key="2">
    <source>
        <dbReference type="SMART" id="SM00912"/>
    </source>
</evidence>
<gene>
    <name evidence="3" type="ORF">IXB50_06075</name>
</gene>
<name>A0A947DDG2_9CYAN</name>
<dbReference type="EMBL" id="JADOES010000008">
    <property type="protein sequence ID" value="MBT9314986.1"/>
    <property type="molecule type" value="Genomic_DNA"/>
</dbReference>
<reference evidence="3" key="1">
    <citation type="submission" date="2020-11" db="EMBL/GenBank/DDBJ databases">
        <authorList>
            <person name="Konstantinou D."/>
            <person name="Gkelis S."/>
            <person name="Popin R."/>
            <person name="Fewer D."/>
            <person name="Sivonen K."/>
        </authorList>
    </citation>
    <scope>NUCLEOTIDE SEQUENCE</scope>
    <source>
        <strain evidence="3">TAU-MAC 1115</strain>
    </source>
</reference>
<evidence type="ECO:0000313" key="3">
    <source>
        <dbReference type="EMBL" id="MBT9314986.1"/>
    </source>
</evidence>
<dbReference type="AlphaFoldDB" id="A0A947DDG2"/>